<dbReference type="HOGENOM" id="CLU_575828_0_0_11"/>
<dbReference type="EMBL" id="CP011043">
    <property type="protein sequence ID" value="AJW78938.1"/>
    <property type="molecule type" value="Genomic_DNA"/>
</dbReference>
<evidence type="ECO:0000256" key="3">
    <source>
        <dbReference type="ARBA" id="ARBA00022475"/>
    </source>
</evidence>
<evidence type="ECO:0000313" key="8">
    <source>
        <dbReference type="EMBL" id="AJW78938.1"/>
    </source>
</evidence>
<feature type="transmembrane region" description="Helical" evidence="7">
    <location>
        <begin position="116"/>
        <end position="134"/>
    </location>
</feature>
<comment type="subcellular location">
    <subcellularLocation>
        <location evidence="1">Cell membrane</location>
        <topology evidence="1">Multi-pass membrane protein</topology>
    </subcellularLocation>
</comment>
<name>A0A0D5CH02_9MICO</name>
<feature type="transmembrane region" description="Helical" evidence="7">
    <location>
        <begin position="334"/>
        <end position="354"/>
    </location>
</feature>
<dbReference type="RefSeq" id="WP_045527915.1">
    <property type="nucleotide sequence ID" value="NZ_CP011043.1"/>
</dbReference>
<feature type="transmembrane region" description="Helical" evidence="7">
    <location>
        <begin position="47"/>
        <end position="68"/>
    </location>
</feature>
<dbReference type="AlphaFoldDB" id="A0A0D5CH02"/>
<sequence length="474" mass="49622">MSADDRAARGARSRDSSVWPLAAQAIIAAVGLVAATLAARLLGPSDYGVYFLALTVTACVAVLFDICVPQAVLTHTPGYLESARTWRRLAVVVAAGAAALTAAVALVVGTSLDADVMWVILCAALPVTMASMTPRAFLIAARQLRYVSLVDLSSVLVGNVIAIGALLLTDSLWAAASSQLVIAAVRWLAFEGAWIRRGRADLPARVPVRPAARQLYTSMHGTYQSQLAGFAARNGDNLLVSILLGPVALAQYSRAYSFLIGPLQQAQQALNPMAIRDLAVARLAGRADDQLRRLASVVIAVGVPFALAVSLSGPHLVEVLLGDEWRTAGALMPLSWGLAASMIVAIPARWALVAGHHSRALTVDAVLNYTVLAGVVVGALTGGLAGVLVINSFIVSPAITITAWCMLGAVPRRLFLRRLLPMAVALGGLTALLCIVVGEFVGSNLMETILDLGIGALIAVLAFAAIMRRRRRAA</sequence>
<evidence type="ECO:0000256" key="5">
    <source>
        <dbReference type="ARBA" id="ARBA00022989"/>
    </source>
</evidence>
<dbReference type="PANTHER" id="PTHR30250:SF10">
    <property type="entry name" value="LIPOPOLYSACCHARIDE BIOSYNTHESIS PROTEIN WZXC"/>
    <property type="match status" value="1"/>
</dbReference>
<feature type="transmembrane region" description="Helical" evidence="7">
    <location>
        <begin position="294"/>
        <end position="314"/>
    </location>
</feature>
<dbReference type="PATRIC" id="fig|33014.5.peg.1490"/>
<keyword evidence="6 7" id="KW-0472">Membrane</keyword>
<evidence type="ECO:0000256" key="6">
    <source>
        <dbReference type="ARBA" id="ARBA00023136"/>
    </source>
</evidence>
<feature type="transmembrane region" description="Helical" evidence="7">
    <location>
        <begin position="146"/>
        <end position="166"/>
    </location>
</feature>
<keyword evidence="5 7" id="KW-1133">Transmembrane helix</keyword>
<evidence type="ECO:0000256" key="7">
    <source>
        <dbReference type="SAM" id="Phobius"/>
    </source>
</evidence>
<accession>A0A0D5CH02</accession>
<feature type="transmembrane region" description="Helical" evidence="7">
    <location>
        <begin position="448"/>
        <end position="467"/>
    </location>
</feature>
<dbReference type="Pfam" id="PF13440">
    <property type="entry name" value="Polysacc_synt_3"/>
    <property type="match status" value="1"/>
</dbReference>
<feature type="transmembrane region" description="Helical" evidence="7">
    <location>
        <begin position="89"/>
        <end position="110"/>
    </location>
</feature>
<dbReference type="InterPro" id="IPR050833">
    <property type="entry name" value="Poly_Biosynth_Transport"/>
</dbReference>
<evidence type="ECO:0000313" key="9">
    <source>
        <dbReference type="Proteomes" id="UP000032604"/>
    </source>
</evidence>
<reference evidence="8 9" key="1">
    <citation type="journal article" date="2015" name="Genome Announc.">
        <title>Complete Genome Sequence of Clavibacter michiganensis subsp. insidiosus R1-1 Using PacBio Single-Molecule Real-Time Technology.</title>
        <authorList>
            <person name="Lu Y."/>
            <person name="Samac D.A."/>
            <person name="Glazebrook J."/>
            <person name="Ishimaru C.A."/>
        </authorList>
    </citation>
    <scope>NUCLEOTIDE SEQUENCE [LARGE SCALE GENOMIC DNA]</scope>
    <source>
        <strain evidence="8 9">R1-1</strain>
    </source>
</reference>
<feature type="transmembrane region" description="Helical" evidence="7">
    <location>
        <begin position="172"/>
        <end position="189"/>
    </location>
</feature>
<organism evidence="8 9">
    <name type="scientific">Clavibacter michiganensis subsp. insidiosus</name>
    <dbReference type="NCBI Taxonomy" id="33014"/>
    <lineage>
        <taxon>Bacteria</taxon>
        <taxon>Bacillati</taxon>
        <taxon>Actinomycetota</taxon>
        <taxon>Actinomycetes</taxon>
        <taxon>Micrococcales</taxon>
        <taxon>Microbacteriaceae</taxon>
        <taxon>Clavibacter</taxon>
    </lineage>
</organism>
<dbReference type="Proteomes" id="UP000032604">
    <property type="component" value="Chromosome"/>
</dbReference>
<comment type="similarity">
    <text evidence="2">Belongs to the polysaccharide synthase family.</text>
</comment>
<dbReference type="KEGG" id="cmh:VO01_07180"/>
<proteinExistence type="inferred from homology"/>
<feature type="transmembrane region" description="Helical" evidence="7">
    <location>
        <begin position="422"/>
        <end position="442"/>
    </location>
</feature>
<evidence type="ECO:0000256" key="2">
    <source>
        <dbReference type="ARBA" id="ARBA00007430"/>
    </source>
</evidence>
<evidence type="ECO:0000256" key="4">
    <source>
        <dbReference type="ARBA" id="ARBA00022692"/>
    </source>
</evidence>
<gene>
    <name evidence="8" type="ORF">VO01_07180</name>
</gene>
<feature type="transmembrane region" description="Helical" evidence="7">
    <location>
        <begin position="366"/>
        <end position="387"/>
    </location>
</feature>
<dbReference type="GO" id="GO:0005886">
    <property type="term" value="C:plasma membrane"/>
    <property type="evidence" value="ECO:0007669"/>
    <property type="project" value="UniProtKB-SubCell"/>
</dbReference>
<feature type="transmembrane region" description="Helical" evidence="7">
    <location>
        <begin position="393"/>
        <end position="410"/>
    </location>
</feature>
<dbReference type="OrthoDB" id="5123903at2"/>
<evidence type="ECO:0000256" key="1">
    <source>
        <dbReference type="ARBA" id="ARBA00004651"/>
    </source>
</evidence>
<keyword evidence="3" id="KW-1003">Cell membrane</keyword>
<protein>
    <submittedName>
        <fullName evidence="8">Membrane protein</fullName>
    </submittedName>
</protein>
<feature type="transmembrane region" description="Helical" evidence="7">
    <location>
        <begin position="21"/>
        <end position="41"/>
    </location>
</feature>
<dbReference type="PANTHER" id="PTHR30250">
    <property type="entry name" value="PST FAMILY PREDICTED COLANIC ACID TRANSPORTER"/>
    <property type="match status" value="1"/>
</dbReference>
<keyword evidence="4 7" id="KW-0812">Transmembrane</keyword>